<dbReference type="EMBL" id="CP048649">
    <property type="protein sequence ID" value="QIB68648.1"/>
    <property type="molecule type" value="Genomic_DNA"/>
</dbReference>
<reference evidence="1 2" key="1">
    <citation type="submission" date="2020-02" db="EMBL/GenBank/DDBJ databases">
        <authorList>
            <person name="Kim Y.B."/>
            <person name="Roh S.W."/>
        </authorList>
    </citation>
    <scope>NUCLEOTIDE SEQUENCE [LARGE SCALE GENOMIC DNA]</scope>
    <source>
        <strain evidence="1 2">DSM 103574</strain>
    </source>
</reference>
<evidence type="ECO:0000313" key="1">
    <source>
        <dbReference type="EMBL" id="QIB68648.1"/>
    </source>
</evidence>
<gene>
    <name evidence="1" type="ORF">Ami103574_04630</name>
</gene>
<evidence type="ECO:0000313" key="2">
    <source>
        <dbReference type="Proteomes" id="UP000466848"/>
    </source>
</evidence>
<dbReference type="KEGG" id="abut:Ami103574_04630"/>
<dbReference type="Proteomes" id="UP000466848">
    <property type="component" value="Chromosome"/>
</dbReference>
<name>A0A858BU95_9FIRM</name>
<proteinExistence type="predicted"/>
<protein>
    <submittedName>
        <fullName evidence="1">Uncharacterized protein</fullName>
    </submittedName>
</protein>
<dbReference type="RefSeq" id="WP_163065511.1">
    <property type="nucleotide sequence ID" value="NZ_CP048649.1"/>
</dbReference>
<keyword evidence="2" id="KW-1185">Reference proteome</keyword>
<sequence length="119" mass="13970">MGICLINKYTDICERIVIFTDMSVAEEMFGDTYILTEQVTGFNIGDIYQDGTWSKVEVYPEEKEANKEEDTLIMMIDQEYRITKLELGIYGERGENSYDLQNHKKNDRKGFSRWFGRKA</sequence>
<organism evidence="1 2">
    <name type="scientific">Aminipila butyrica</name>
    <dbReference type="NCBI Taxonomy" id="433296"/>
    <lineage>
        <taxon>Bacteria</taxon>
        <taxon>Bacillati</taxon>
        <taxon>Bacillota</taxon>
        <taxon>Clostridia</taxon>
        <taxon>Peptostreptococcales</taxon>
        <taxon>Anaerovoracaceae</taxon>
        <taxon>Aminipila</taxon>
    </lineage>
</organism>
<accession>A0A858BU95</accession>
<dbReference type="AlphaFoldDB" id="A0A858BU95"/>